<dbReference type="Proteomes" id="UP000298218">
    <property type="component" value="Unassembled WGS sequence"/>
</dbReference>
<evidence type="ECO:0000259" key="5">
    <source>
        <dbReference type="Pfam" id="PF00501"/>
    </source>
</evidence>
<dbReference type="GO" id="GO:0016405">
    <property type="term" value="F:CoA-ligase activity"/>
    <property type="evidence" value="ECO:0007669"/>
    <property type="project" value="UniProtKB-ARBA"/>
</dbReference>
<dbReference type="GO" id="GO:0006637">
    <property type="term" value="P:acyl-CoA metabolic process"/>
    <property type="evidence" value="ECO:0007669"/>
    <property type="project" value="TreeGrafter"/>
</dbReference>
<gene>
    <name evidence="7" type="ORF">E3T53_09470</name>
</gene>
<dbReference type="GO" id="GO:0005524">
    <property type="term" value="F:ATP binding"/>
    <property type="evidence" value="ECO:0007669"/>
    <property type="project" value="UniProtKB-KW"/>
</dbReference>
<reference evidence="7 8" key="1">
    <citation type="submission" date="2019-03" db="EMBL/GenBank/DDBJ databases">
        <title>Genomics of glacier-inhabiting Cryobacterium strains.</title>
        <authorList>
            <person name="Liu Q."/>
            <person name="Xin Y.-H."/>
        </authorList>
    </citation>
    <scope>NUCLEOTIDE SEQUENCE [LARGE SCALE GENOMIC DNA]</scope>
    <source>
        <strain evidence="7 8">CGMCC 1.4292</strain>
    </source>
</reference>
<dbReference type="InterPro" id="IPR051087">
    <property type="entry name" value="Mitochondrial_ACSM"/>
</dbReference>
<dbReference type="GO" id="GO:0015645">
    <property type="term" value="F:fatty acid ligase activity"/>
    <property type="evidence" value="ECO:0007669"/>
    <property type="project" value="TreeGrafter"/>
</dbReference>
<protein>
    <submittedName>
        <fullName evidence="7">AMP-dependent synthetase</fullName>
    </submittedName>
</protein>
<proteinExistence type="inferred from homology"/>
<comment type="caution">
    <text evidence="7">The sequence shown here is derived from an EMBL/GenBank/DDBJ whole genome shotgun (WGS) entry which is preliminary data.</text>
</comment>
<keyword evidence="3" id="KW-0547">Nucleotide-binding</keyword>
<keyword evidence="4" id="KW-0067">ATP-binding</keyword>
<dbReference type="OrthoDB" id="9803968at2"/>
<keyword evidence="8" id="KW-1185">Reference proteome</keyword>
<dbReference type="Pfam" id="PF00501">
    <property type="entry name" value="AMP-binding"/>
    <property type="match status" value="1"/>
</dbReference>
<evidence type="ECO:0000313" key="7">
    <source>
        <dbReference type="EMBL" id="TFD78663.1"/>
    </source>
</evidence>
<dbReference type="PANTHER" id="PTHR43605">
    <property type="entry name" value="ACYL-COENZYME A SYNTHETASE"/>
    <property type="match status" value="1"/>
</dbReference>
<dbReference type="AlphaFoldDB" id="A0A4Y8KM69"/>
<dbReference type="InterPro" id="IPR025110">
    <property type="entry name" value="AMP-bd_C"/>
</dbReference>
<evidence type="ECO:0000256" key="4">
    <source>
        <dbReference type="ARBA" id="ARBA00022840"/>
    </source>
</evidence>
<dbReference type="PANTHER" id="PTHR43605:SF10">
    <property type="entry name" value="ACYL-COA SYNTHETASE MEDIUM CHAIN FAMILY MEMBER 3"/>
    <property type="match status" value="1"/>
</dbReference>
<dbReference type="InterPro" id="IPR042099">
    <property type="entry name" value="ANL_N_sf"/>
</dbReference>
<accession>A0A4Y8KM69</accession>
<evidence type="ECO:0000313" key="8">
    <source>
        <dbReference type="Proteomes" id="UP000298218"/>
    </source>
</evidence>
<dbReference type="InterPro" id="IPR000873">
    <property type="entry name" value="AMP-dep_synth/lig_dom"/>
</dbReference>
<evidence type="ECO:0000256" key="1">
    <source>
        <dbReference type="ARBA" id="ARBA00006432"/>
    </source>
</evidence>
<sequence>MTSTANYRAARDQLIGLREEHGRAATEFVWPDVGQAFNWATDWFDVIAEGNDKIALWIIEEDGTEQKVSFADMARRSDRVATWMKHRGVTHGDHVMLMLGNQVELWEAMLAIMKLGAVILPTSTVLGTADLADRVARAKVHHVLANVGDTEKFAEIPGDYSRFCIGGEAAGWSRYSDAYSVPAEKLPPVVSSGDPSLIYFTSGTTNKPKMVLHTQTSYPVGHLTTMYWLGLRPDDVHLAISSPGWGKHAWSSFFSPWIAEATVFVYNYVKFDPKALLAQLDRAQATSFCAPPTVWRMLIQSDLGARPQSLRELLSAGEPLNPEVIKQVQLSWGLTIRDGYGQTETTAIVGHGPGSTMKHGSMGLPLPGVVIALIDPITGAVTDEGEICLDLAHTPVNLMARYHDDIERSADAIRDGFFHTGDVARRDTDGCLTFIGRTDDVFKSSDFKVSPFEVESVLLEHPAVAEAAVVPAPDATRLNIPKAYIALAAGWEDNADTALAVLRHARLSLPPYMRVRRLEFRELPKTSSGKIRRVELRLREEAAAAAGTKLAAEWCDDEFPELKGHDRPDAR</sequence>
<name>A0A4Y8KM69_9MICO</name>
<dbReference type="Gene3D" id="3.30.300.30">
    <property type="match status" value="1"/>
</dbReference>
<dbReference type="EMBL" id="SOHQ01000028">
    <property type="protein sequence ID" value="TFD78663.1"/>
    <property type="molecule type" value="Genomic_DNA"/>
</dbReference>
<organism evidence="7 8">
    <name type="scientific">Cryobacterium psychrophilum</name>
    <dbReference type="NCBI Taxonomy" id="41988"/>
    <lineage>
        <taxon>Bacteria</taxon>
        <taxon>Bacillati</taxon>
        <taxon>Actinomycetota</taxon>
        <taxon>Actinomycetes</taxon>
        <taxon>Micrococcales</taxon>
        <taxon>Microbacteriaceae</taxon>
        <taxon>Cryobacterium</taxon>
    </lineage>
</organism>
<comment type="similarity">
    <text evidence="1">Belongs to the ATP-dependent AMP-binding enzyme family.</text>
</comment>
<feature type="domain" description="AMP-dependent synthetase/ligase" evidence="5">
    <location>
        <begin position="50"/>
        <end position="390"/>
    </location>
</feature>
<evidence type="ECO:0000256" key="3">
    <source>
        <dbReference type="ARBA" id="ARBA00022741"/>
    </source>
</evidence>
<dbReference type="GO" id="GO:0006633">
    <property type="term" value="P:fatty acid biosynthetic process"/>
    <property type="evidence" value="ECO:0007669"/>
    <property type="project" value="TreeGrafter"/>
</dbReference>
<dbReference type="Pfam" id="PF13193">
    <property type="entry name" value="AMP-binding_C"/>
    <property type="match status" value="1"/>
</dbReference>
<dbReference type="SUPFAM" id="SSF56801">
    <property type="entry name" value="Acetyl-CoA synthetase-like"/>
    <property type="match status" value="1"/>
</dbReference>
<feature type="domain" description="AMP-binding enzyme C-terminal" evidence="6">
    <location>
        <begin position="453"/>
        <end position="530"/>
    </location>
</feature>
<evidence type="ECO:0000259" key="6">
    <source>
        <dbReference type="Pfam" id="PF13193"/>
    </source>
</evidence>
<dbReference type="GO" id="GO:0004321">
    <property type="term" value="F:fatty-acyl-CoA synthase activity"/>
    <property type="evidence" value="ECO:0007669"/>
    <property type="project" value="TreeGrafter"/>
</dbReference>
<evidence type="ECO:0000256" key="2">
    <source>
        <dbReference type="ARBA" id="ARBA00022598"/>
    </source>
</evidence>
<dbReference type="Gene3D" id="3.40.50.12780">
    <property type="entry name" value="N-terminal domain of ligase-like"/>
    <property type="match status" value="1"/>
</dbReference>
<keyword evidence="2" id="KW-0436">Ligase</keyword>
<dbReference type="InterPro" id="IPR045851">
    <property type="entry name" value="AMP-bd_C_sf"/>
</dbReference>